<dbReference type="InterPro" id="IPR028431">
    <property type="entry name" value="NADP_DH_HndA-like"/>
</dbReference>
<dbReference type="GO" id="GO:0046872">
    <property type="term" value="F:metal ion binding"/>
    <property type="evidence" value="ECO:0007669"/>
    <property type="project" value="UniProtKB-KW"/>
</dbReference>
<dbReference type="CDD" id="cd03064">
    <property type="entry name" value="TRX_Fd_NuoE"/>
    <property type="match status" value="1"/>
</dbReference>
<reference evidence="4" key="2">
    <citation type="journal article" date="2021" name="PeerJ">
        <title>Extensive microbial diversity within the chicken gut microbiome revealed by metagenomics and culture.</title>
        <authorList>
            <person name="Gilroy R."/>
            <person name="Ravi A."/>
            <person name="Getino M."/>
            <person name="Pursley I."/>
            <person name="Horton D.L."/>
            <person name="Alikhan N.F."/>
            <person name="Baker D."/>
            <person name="Gharbi K."/>
            <person name="Hall N."/>
            <person name="Watson M."/>
            <person name="Adriaenssens E.M."/>
            <person name="Foster-Nyarko E."/>
            <person name="Jarju S."/>
            <person name="Secka A."/>
            <person name="Antonio M."/>
            <person name="Oren A."/>
            <person name="Chaudhuri R.R."/>
            <person name="La Ragione R."/>
            <person name="Hildebrand F."/>
            <person name="Pallen M.J."/>
        </authorList>
    </citation>
    <scope>NUCLEOTIDE SEQUENCE</scope>
    <source>
        <strain evidence="4">ChiBcec2-4451</strain>
    </source>
</reference>
<dbReference type="Proteomes" id="UP000886723">
    <property type="component" value="Unassembled WGS sequence"/>
</dbReference>
<name>A0A9D1T639_9FIRM</name>
<evidence type="ECO:0000256" key="1">
    <source>
        <dbReference type="ARBA" id="ARBA00022723"/>
    </source>
</evidence>
<evidence type="ECO:0000313" key="5">
    <source>
        <dbReference type="Proteomes" id="UP000886723"/>
    </source>
</evidence>
<evidence type="ECO:0000313" key="4">
    <source>
        <dbReference type="EMBL" id="HIV12972.1"/>
    </source>
</evidence>
<dbReference type="PANTHER" id="PTHR43342:SF2">
    <property type="entry name" value="POTENTIAL NAD-REDUCING HYDROGENASE SUBUNIT"/>
    <property type="match status" value="1"/>
</dbReference>
<evidence type="ECO:0000256" key="3">
    <source>
        <dbReference type="ARBA" id="ARBA00023014"/>
    </source>
</evidence>
<proteinExistence type="predicted"/>
<dbReference type="EMBL" id="DVON01000165">
    <property type="protein sequence ID" value="HIV12972.1"/>
    <property type="molecule type" value="Genomic_DNA"/>
</dbReference>
<keyword evidence="3" id="KW-0411">Iron-sulfur</keyword>
<reference evidence="4" key="1">
    <citation type="submission" date="2020-10" db="EMBL/GenBank/DDBJ databases">
        <authorList>
            <person name="Gilroy R."/>
        </authorList>
    </citation>
    <scope>NUCLEOTIDE SEQUENCE</scope>
    <source>
        <strain evidence="4">ChiBcec2-4451</strain>
    </source>
</reference>
<dbReference type="AlphaFoldDB" id="A0A9D1T639"/>
<dbReference type="Pfam" id="PF01257">
    <property type="entry name" value="2Fe-2S_thioredx"/>
    <property type="match status" value="1"/>
</dbReference>
<evidence type="ECO:0000256" key="2">
    <source>
        <dbReference type="ARBA" id="ARBA00023004"/>
    </source>
</evidence>
<comment type="caution">
    <text evidence="4">The sequence shown here is derived from an EMBL/GenBank/DDBJ whole genome shotgun (WGS) entry which is preliminary data.</text>
</comment>
<keyword evidence="1" id="KW-0479">Metal-binding</keyword>
<protein>
    <submittedName>
        <fullName evidence="4">NAD(P)H-dependent oxidoreductase subunit E</fullName>
    </submittedName>
</protein>
<dbReference type="InterPro" id="IPR041921">
    <property type="entry name" value="NuoE_N"/>
</dbReference>
<keyword evidence="2" id="KW-0408">Iron</keyword>
<dbReference type="Gene3D" id="1.10.10.1590">
    <property type="entry name" value="NADH-quinone oxidoreductase subunit E"/>
    <property type="match status" value="1"/>
</dbReference>
<organism evidence="4 5">
    <name type="scientific">Candidatus Pullilachnospira stercoravium</name>
    <dbReference type="NCBI Taxonomy" id="2840913"/>
    <lineage>
        <taxon>Bacteria</taxon>
        <taxon>Bacillati</taxon>
        <taxon>Bacillota</taxon>
        <taxon>Clostridia</taxon>
        <taxon>Lachnospirales</taxon>
        <taxon>Lachnospiraceae</taxon>
        <taxon>Lachnospiraceae incertae sedis</taxon>
        <taxon>Candidatus Pullilachnospira</taxon>
    </lineage>
</organism>
<dbReference type="PANTHER" id="PTHR43342">
    <property type="entry name" value="NADH-QUINONE OXIDOREDUCTASE, E SUBUNIT"/>
    <property type="match status" value="1"/>
</dbReference>
<dbReference type="Gene3D" id="3.40.30.10">
    <property type="entry name" value="Glutaredoxin"/>
    <property type="match status" value="1"/>
</dbReference>
<dbReference type="SUPFAM" id="SSF52833">
    <property type="entry name" value="Thioredoxin-like"/>
    <property type="match status" value="1"/>
</dbReference>
<dbReference type="InterPro" id="IPR036249">
    <property type="entry name" value="Thioredoxin-like_sf"/>
</dbReference>
<dbReference type="GO" id="GO:0051536">
    <property type="term" value="F:iron-sulfur cluster binding"/>
    <property type="evidence" value="ECO:0007669"/>
    <property type="project" value="UniProtKB-KW"/>
</dbReference>
<sequence length="156" mass="17395">MEEKQEINEILDWHRSGSDRGSQEAIVDMLRQLQEICGYLPESLQQEAAQAAGVSLSVVKTLIRFCPDLKSAAYRHVLTVCTGERCGKRQGAAVLEAVRRELRVGKDGLSADGMVLVVTRNCLKHCGTSPNLLLDGKHFGRMRPEDIPGWVEKYCR</sequence>
<dbReference type="InterPro" id="IPR042128">
    <property type="entry name" value="NuoE_dom"/>
</dbReference>
<accession>A0A9D1T639</accession>
<gene>
    <name evidence="4" type="ORF">IAA63_07520</name>
</gene>